<organism evidence="10 11">
    <name type="scientific">Nocardia camponoti</name>
    <dbReference type="NCBI Taxonomy" id="1616106"/>
    <lineage>
        <taxon>Bacteria</taxon>
        <taxon>Bacillati</taxon>
        <taxon>Actinomycetota</taxon>
        <taxon>Actinomycetes</taxon>
        <taxon>Mycobacteriales</taxon>
        <taxon>Nocardiaceae</taxon>
        <taxon>Nocardia</taxon>
    </lineage>
</organism>
<keyword evidence="11" id="KW-1185">Reference proteome</keyword>
<dbReference type="Gene3D" id="2.30.40.10">
    <property type="entry name" value="Urease, subunit C, domain 1"/>
    <property type="match status" value="1"/>
</dbReference>
<dbReference type="PIRSF" id="PIRSF038994">
    <property type="entry name" value="NagA"/>
    <property type="match status" value="1"/>
</dbReference>
<feature type="binding site" evidence="7">
    <location>
        <position position="230"/>
    </location>
    <ligand>
        <name>substrate</name>
    </ligand>
</feature>
<feature type="binding site" evidence="8">
    <location>
        <position position="219"/>
    </location>
    <ligand>
        <name>Zn(2+)</name>
        <dbReference type="ChEBI" id="CHEBI:29105"/>
    </ligand>
</feature>
<evidence type="ECO:0000256" key="6">
    <source>
        <dbReference type="PIRSR" id="PIRSR038994-1"/>
    </source>
</evidence>
<proteinExistence type="inferred from homology"/>
<evidence type="ECO:0000313" key="10">
    <source>
        <dbReference type="EMBL" id="GGK61251.1"/>
    </source>
</evidence>
<comment type="caution">
    <text evidence="10">The sequence shown here is derived from an EMBL/GenBank/DDBJ whole genome shotgun (WGS) entry which is preliminary data.</text>
</comment>
<evidence type="ECO:0000256" key="4">
    <source>
        <dbReference type="ARBA" id="ARBA00023277"/>
    </source>
</evidence>
<dbReference type="GO" id="GO:0006046">
    <property type="term" value="P:N-acetylglucosamine catabolic process"/>
    <property type="evidence" value="ECO:0007669"/>
    <property type="project" value="TreeGrafter"/>
</dbReference>
<gene>
    <name evidence="10" type="ORF">GCM10011591_36980</name>
</gene>
<dbReference type="RefSeq" id="WP_188830304.1">
    <property type="nucleotide sequence ID" value="NZ_BMMW01000004.1"/>
</dbReference>
<protein>
    <submittedName>
        <fullName evidence="10">N-acetylglucosamine-6-phosphate deacetylase</fullName>
    </submittedName>
</protein>
<feature type="domain" description="Amidohydrolase-related" evidence="9">
    <location>
        <begin position="52"/>
        <end position="377"/>
    </location>
</feature>
<dbReference type="Gene3D" id="3.20.20.140">
    <property type="entry name" value="Metal-dependent hydrolases"/>
    <property type="match status" value="1"/>
</dbReference>
<reference evidence="10" key="1">
    <citation type="journal article" date="2014" name="Int. J. Syst. Evol. Microbiol.">
        <title>Complete genome sequence of Corynebacterium casei LMG S-19264T (=DSM 44701T), isolated from a smear-ripened cheese.</title>
        <authorList>
            <consortium name="US DOE Joint Genome Institute (JGI-PGF)"/>
            <person name="Walter F."/>
            <person name="Albersmeier A."/>
            <person name="Kalinowski J."/>
            <person name="Ruckert C."/>
        </authorList>
    </citation>
    <scope>NUCLEOTIDE SEQUENCE</scope>
    <source>
        <strain evidence="10">CGMCC 4.7278</strain>
    </source>
</reference>
<dbReference type="GO" id="GO:0008448">
    <property type="term" value="F:N-acetylglucosamine-6-phosphate deacetylase activity"/>
    <property type="evidence" value="ECO:0007669"/>
    <property type="project" value="InterPro"/>
</dbReference>
<dbReference type="Proteomes" id="UP000612956">
    <property type="component" value="Unassembled WGS sequence"/>
</dbReference>
<evidence type="ECO:0000256" key="8">
    <source>
        <dbReference type="PIRSR" id="PIRSR038994-3"/>
    </source>
</evidence>
<dbReference type="AlphaFoldDB" id="A0A917VC07"/>
<dbReference type="PANTHER" id="PTHR11113">
    <property type="entry name" value="N-ACETYLGLUCOSAMINE-6-PHOSPHATE DEACETYLASE"/>
    <property type="match status" value="1"/>
</dbReference>
<dbReference type="EMBL" id="BMMW01000004">
    <property type="protein sequence ID" value="GGK61251.1"/>
    <property type="molecule type" value="Genomic_DNA"/>
</dbReference>
<feature type="binding site" evidence="7">
    <location>
        <begin position="318"/>
        <end position="320"/>
    </location>
    <ligand>
        <name>substrate</name>
    </ligand>
</feature>
<dbReference type="InterPro" id="IPR011059">
    <property type="entry name" value="Metal-dep_hydrolase_composite"/>
</dbReference>
<evidence type="ECO:0000256" key="3">
    <source>
        <dbReference type="ARBA" id="ARBA00022801"/>
    </source>
</evidence>
<dbReference type="SUPFAM" id="SSF51556">
    <property type="entry name" value="Metallo-dependent hydrolases"/>
    <property type="match status" value="1"/>
</dbReference>
<evidence type="ECO:0000256" key="7">
    <source>
        <dbReference type="PIRSR" id="PIRSR038994-2"/>
    </source>
</evidence>
<feature type="binding site" evidence="7">
    <location>
        <position position="257"/>
    </location>
    <ligand>
        <name>substrate</name>
    </ligand>
</feature>
<dbReference type="Pfam" id="PF01979">
    <property type="entry name" value="Amidohydro_1"/>
    <property type="match status" value="1"/>
</dbReference>
<evidence type="ECO:0000256" key="2">
    <source>
        <dbReference type="ARBA" id="ARBA00022723"/>
    </source>
</evidence>
<evidence type="ECO:0000313" key="11">
    <source>
        <dbReference type="Proteomes" id="UP000612956"/>
    </source>
</evidence>
<dbReference type="CDD" id="cd00854">
    <property type="entry name" value="NagA"/>
    <property type="match status" value="1"/>
</dbReference>
<sequence length="392" mass="40358">MTETEVMRGRVLNGDPDGDIADGIVEFADGRVTWVGAASDYPRDAPQPTDDVIMPGLIDLHCHGGGGFDFPTADAEGARTAAAHHRRNGTTGLMGSLVSAQPDVLARQATMLADLVEDNTLLGVHLEGPFLNSARCGAQDPAAITDGDPELFNNLCETARGTVRAMTVAPETARFPELLAAMRTADVLPSLGHTDANAAITIDAIGAATSDGGAVTATHLFNGMPPLHHRSPGPVGACLAAAGRGDIVVELIADGVHLAPETVDLVFATVGPEQIALVSDAMAAAGMRDGDYQLGPLAVRVRDGVARLATDDGSPGAIAGGTSTLLEVVRWTVNEAKVPLAQAVSSATATPARVLGLADERGHIAVGSRADLLVTDHSLRPRRVLSAGKETR</sequence>
<dbReference type="InterPro" id="IPR003764">
    <property type="entry name" value="GlcNAc_6-P_deAcase"/>
</dbReference>
<name>A0A917VC07_9NOCA</name>
<comment type="similarity">
    <text evidence="1 5">Belongs to the metallo-dependent hydrolases superfamily. NagA family.</text>
</comment>
<dbReference type="InterPro" id="IPR006680">
    <property type="entry name" value="Amidohydro-rel"/>
</dbReference>
<feature type="binding site" evidence="7">
    <location>
        <begin position="222"/>
        <end position="223"/>
    </location>
    <ligand>
        <name>substrate</name>
    </ligand>
</feature>
<dbReference type="InterPro" id="IPR032466">
    <property type="entry name" value="Metal_Hydrolase"/>
</dbReference>
<evidence type="ECO:0000256" key="1">
    <source>
        <dbReference type="ARBA" id="ARBA00010716"/>
    </source>
</evidence>
<feature type="binding site" evidence="7">
    <location>
        <position position="138"/>
    </location>
    <ligand>
        <name>substrate</name>
    </ligand>
</feature>
<keyword evidence="4 5" id="KW-0119">Carbohydrate metabolism</keyword>
<dbReference type="PANTHER" id="PTHR11113:SF14">
    <property type="entry name" value="N-ACETYLGLUCOSAMINE-6-PHOSPHATE DEACETYLASE"/>
    <property type="match status" value="1"/>
</dbReference>
<feature type="binding site" evidence="8">
    <location>
        <position position="193"/>
    </location>
    <ligand>
        <name>Zn(2+)</name>
        <dbReference type="ChEBI" id="CHEBI:29105"/>
    </ligand>
</feature>
<keyword evidence="3 5" id="KW-0378">Hydrolase</keyword>
<feature type="binding site" evidence="8">
    <location>
        <position position="127"/>
    </location>
    <ligand>
        <name>Zn(2+)</name>
        <dbReference type="ChEBI" id="CHEBI:29105"/>
    </ligand>
</feature>
<dbReference type="GO" id="GO:0046872">
    <property type="term" value="F:metal ion binding"/>
    <property type="evidence" value="ECO:0007669"/>
    <property type="project" value="UniProtKB-KW"/>
</dbReference>
<accession>A0A917VC07</accession>
<comment type="cofactor">
    <cofactor evidence="8">
        <name>a divalent metal cation</name>
        <dbReference type="ChEBI" id="CHEBI:60240"/>
    </cofactor>
    <text evidence="8">Binds 1 divalent metal cation per subunit.</text>
</comment>
<feature type="active site" description="Proton donor/acceptor" evidence="6">
    <location>
        <position position="280"/>
    </location>
</feature>
<reference evidence="10" key="2">
    <citation type="submission" date="2020-09" db="EMBL/GenBank/DDBJ databases">
        <authorList>
            <person name="Sun Q."/>
            <person name="Zhou Y."/>
        </authorList>
    </citation>
    <scope>NUCLEOTIDE SEQUENCE</scope>
    <source>
        <strain evidence="10">CGMCC 4.7278</strain>
    </source>
</reference>
<dbReference type="SUPFAM" id="SSF51338">
    <property type="entry name" value="Composite domain of metallo-dependent hydrolases"/>
    <property type="match status" value="1"/>
</dbReference>
<evidence type="ECO:0000256" key="5">
    <source>
        <dbReference type="PIRNR" id="PIRNR038994"/>
    </source>
</evidence>
<evidence type="ECO:0000259" key="9">
    <source>
        <dbReference type="Pfam" id="PF01979"/>
    </source>
</evidence>
<keyword evidence="2 8" id="KW-0479">Metal-binding</keyword>